<dbReference type="EMBL" id="FUZU01000004">
    <property type="protein sequence ID" value="SKC87166.1"/>
    <property type="molecule type" value="Genomic_DNA"/>
</dbReference>
<dbReference type="InterPro" id="IPR056422">
    <property type="entry name" value="BP74_N"/>
</dbReference>
<dbReference type="PROSITE" id="PS51257">
    <property type="entry name" value="PROKAR_LIPOPROTEIN"/>
    <property type="match status" value="1"/>
</dbReference>
<accession>A0A1T5MFY1</accession>
<dbReference type="Pfam" id="PF23621">
    <property type="entry name" value="BP74_N"/>
    <property type="match status" value="1"/>
</dbReference>
<dbReference type="STRING" id="688867.SAMN05660236_5346"/>
<keyword evidence="3" id="KW-1185">Reference proteome</keyword>
<dbReference type="OrthoDB" id="1495671at2"/>
<reference evidence="2 3" key="1">
    <citation type="submission" date="2017-02" db="EMBL/GenBank/DDBJ databases">
        <authorList>
            <person name="Peterson S.W."/>
        </authorList>
    </citation>
    <scope>NUCLEOTIDE SEQUENCE [LARGE SCALE GENOMIC DNA]</scope>
    <source>
        <strain evidence="2 3">DSM 25262</strain>
    </source>
</reference>
<dbReference type="AlphaFoldDB" id="A0A1T5MFY1"/>
<dbReference type="Proteomes" id="UP000190961">
    <property type="component" value="Unassembled WGS sequence"/>
</dbReference>
<evidence type="ECO:0000313" key="2">
    <source>
        <dbReference type="EMBL" id="SKC87166.1"/>
    </source>
</evidence>
<proteinExistence type="predicted"/>
<name>A0A1T5MFY1_9BACT</name>
<evidence type="ECO:0000259" key="1">
    <source>
        <dbReference type="Pfam" id="PF23621"/>
    </source>
</evidence>
<organism evidence="2 3">
    <name type="scientific">Ohtaekwangia koreensis</name>
    <dbReference type="NCBI Taxonomy" id="688867"/>
    <lineage>
        <taxon>Bacteria</taxon>
        <taxon>Pseudomonadati</taxon>
        <taxon>Bacteroidota</taxon>
        <taxon>Cytophagia</taxon>
        <taxon>Cytophagales</taxon>
        <taxon>Fulvivirgaceae</taxon>
        <taxon>Ohtaekwangia</taxon>
    </lineage>
</organism>
<evidence type="ECO:0000313" key="3">
    <source>
        <dbReference type="Proteomes" id="UP000190961"/>
    </source>
</evidence>
<gene>
    <name evidence="2" type="ORF">SAMN05660236_5346</name>
</gene>
<dbReference type="RefSeq" id="WP_079689824.1">
    <property type="nucleotide sequence ID" value="NZ_FUZU01000004.1"/>
</dbReference>
<sequence>MKTKILFLLLITSLLSCSDDDNKPVADPNLVYFLVTETDLHLGESYILPLSDPEDIAEARAIIANKEKRIILAEISNDPNDNYSINKDVLRNKKWSWHITSFVGFVDMSIEILDGWPSYVEEHYEEWVQNTKGDGTKGKIGFWGYTVSREVSVSELMEKSN</sequence>
<feature type="domain" description="BP74 N-terminal" evidence="1">
    <location>
        <begin position="31"/>
        <end position="153"/>
    </location>
</feature>
<protein>
    <recommendedName>
        <fullName evidence="1">BP74 N-terminal domain-containing protein</fullName>
    </recommendedName>
</protein>